<keyword evidence="1" id="KW-0472">Membrane</keyword>
<dbReference type="RefSeq" id="WP_095671897.1">
    <property type="nucleotide sequence ID" value="NZ_CP016771.1"/>
</dbReference>
<evidence type="ECO:0008006" key="4">
    <source>
        <dbReference type="Google" id="ProtNLM"/>
    </source>
</evidence>
<gene>
    <name evidence="2" type="ORF">B1s21160_00130</name>
</gene>
<keyword evidence="1" id="KW-1133">Transmembrane helix</keyword>
<dbReference type="Proteomes" id="UP000217171">
    <property type="component" value="Chromosome"/>
</dbReference>
<evidence type="ECO:0000313" key="3">
    <source>
        <dbReference type="Proteomes" id="UP000217171"/>
    </source>
</evidence>
<organism evidence="2 3">
    <name type="scientific">Candidatus Nanopelagicus hibericus</name>
    <dbReference type="NCBI Taxonomy" id="1884915"/>
    <lineage>
        <taxon>Bacteria</taxon>
        <taxon>Bacillati</taxon>
        <taxon>Actinomycetota</taxon>
        <taxon>Actinomycetes</taxon>
        <taxon>Candidatus Nanopelagicales</taxon>
        <taxon>Candidatus Nanopelagicaceae</taxon>
        <taxon>Candidatus Nanopelagicus</taxon>
    </lineage>
</organism>
<protein>
    <recommendedName>
        <fullName evidence="4">Glycosyltransferase</fullName>
    </recommendedName>
</protein>
<dbReference type="EMBL" id="CP016771">
    <property type="protein sequence ID" value="ASY12790.1"/>
    <property type="molecule type" value="Genomic_DNA"/>
</dbReference>
<evidence type="ECO:0000313" key="2">
    <source>
        <dbReference type="EMBL" id="ASY12790.1"/>
    </source>
</evidence>
<name>A0A249K7N1_9ACTN</name>
<dbReference type="KEGG" id="nhi:B1s21160_00130"/>
<keyword evidence="3" id="KW-1185">Reference proteome</keyword>
<evidence type="ECO:0000256" key="1">
    <source>
        <dbReference type="SAM" id="Phobius"/>
    </source>
</evidence>
<accession>A0A249K7N1</accession>
<reference evidence="2 3" key="1">
    <citation type="submission" date="2016-07" db="EMBL/GenBank/DDBJ databases">
        <title>High microdiversification within the ubiquitous acI lineage of Actinobacteria.</title>
        <authorList>
            <person name="Neuenschwander S.M."/>
            <person name="Salcher M."/>
            <person name="Ghai R."/>
            <person name="Pernthaler J."/>
        </authorList>
    </citation>
    <scope>NUCLEOTIDE SEQUENCE [LARGE SCALE GENOMIC DNA]</scope>
    <source>
        <strain evidence="2">MMS-21-160</strain>
    </source>
</reference>
<sequence length="502" mass="57982">MKINNNIYSDYTTFIDTCNKIFEVFSKSDVALSPILSISKPIPEVIKKKQRIIQNVTKEKYYSYIVTFIPCILINLLVSILHHFYHLQYWRQFPFKKLAKTEIIFVSHYTGQEAKVDEDPYFGTLPQQLNENKRPNLLLYINHNKGNPSNLNLETEAQKLNNLQYILPKTVNTKEFLKLYISIFGNLKEIMFHVVKKGEKSKREKTLMLELAIQQLGLESMSQTILAKNIEQIVGQTEAKKMVLTYEGHSFETYVANKLKSKIPNLDVCVYQFAPVVPAQNSFFRNLHYLNKNIRVFVSGSQYKENILRRTKLPSSALTVIGSRKNRAEKLSFTGRKDVTVVFAAEGSKDSLMEFINLAFYSSLENPGTTFIVRAHPDSADYKNELFKKMGNHSSNFYLSKDSLINDLHKATHCVYRSSSVGLEGLMYGVIPIHYAAEMNSVLDPINTLDLPHLQFTDIDTFNQKIKEISKSHIEIDEQQLRDYREVFNGYFEPLKLNILNY</sequence>
<feature type="transmembrane region" description="Helical" evidence="1">
    <location>
        <begin position="61"/>
        <end position="85"/>
    </location>
</feature>
<keyword evidence="1" id="KW-0812">Transmembrane</keyword>
<proteinExistence type="predicted"/>
<dbReference type="AlphaFoldDB" id="A0A249K7N1"/>